<dbReference type="Proteomes" id="UP000215450">
    <property type="component" value="Unassembled WGS sequence"/>
</dbReference>
<reference evidence="1" key="1">
    <citation type="submission" date="2017-05" db="EMBL/GenBank/DDBJ databases">
        <authorList>
            <person name="Song R."/>
            <person name="Chenine A.L."/>
            <person name="Ruprecht R.M."/>
        </authorList>
    </citation>
    <scope>NUCLEOTIDE SEQUENCE</scope>
    <source>
        <strain evidence="1">Kingella_eburonensis</strain>
    </source>
</reference>
<dbReference type="EMBL" id="FXUV02000013">
    <property type="protein sequence ID" value="SNB61474.1"/>
    <property type="molecule type" value="Genomic_DNA"/>
</dbReference>
<dbReference type="AlphaFoldDB" id="A0A238T901"/>
<dbReference type="RefSeq" id="WP_095062760.1">
    <property type="nucleotide sequence ID" value="NZ_FXUV02000013.1"/>
</dbReference>
<name>A0A238T901_9NEIS</name>
<evidence type="ECO:0000313" key="2">
    <source>
        <dbReference type="EMBL" id="SNB61474.1"/>
    </source>
</evidence>
<keyword evidence="3" id="KW-1185">Reference proteome</keyword>
<dbReference type="OrthoDB" id="8605600at2"/>
<evidence type="ECO:0000313" key="3">
    <source>
        <dbReference type="Proteomes" id="UP000215450"/>
    </source>
</evidence>
<gene>
    <name evidence="2" type="ORF">KEBURONENSIS_00830</name>
    <name evidence="1" type="ORF">KEBURONENSIS_01500</name>
</gene>
<proteinExistence type="predicted"/>
<evidence type="ECO:0000313" key="1">
    <source>
        <dbReference type="EMBL" id="SMQ12599.1"/>
    </source>
</evidence>
<reference evidence="2 3" key="2">
    <citation type="submission" date="2017-06" db="EMBL/GenBank/DDBJ databases">
        <authorList>
            <person name="Kim H.J."/>
            <person name="Triplett B.A."/>
        </authorList>
    </citation>
    <scope>NUCLEOTIDE SEQUENCE [LARGE SCALE GENOMIC DNA]</scope>
    <source>
        <strain evidence="2">Kingella_eburonensis</strain>
    </source>
</reference>
<dbReference type="EMBL" id="FXUV01000027">
    <property type="protein sequence ID" value="SMQ12599.1"/>
    <property type="molecule type" value="Genomic_DNA"/>
</dbReference>
<accession>A0A238T901</accession>
<sequence>MQMRYRLAGKQWHAETRVGKQTWQTLCRRSSGCLLRVSSNSEVSRFKRSLPQAWRKQSFDCIHNSAFAFCKTNDVKKPKQLAYWWFALKPNIHALPLRRVEYIER</sequence>
<organism evidence="2 3">
    <name type="scientific">Kingella negevensis</name>
    <dbReference type="NCBI Taxonomy" id="1522312"/>
    <lineage>
        <taxon>Bacteria</taxon>
        <taxon>Pseudomonadati</taxon>
        <taxon>Pseudomonadota</taxon>
        <taxon>Betaproteobacteria</taxon>
        <taxon>Neisseriales</taxon>
        <taxon>Neisseriaceae</taxon>
        <taxon>Kingella</taxon>
    </lineage>
</organism>
<protein>
    <submittedName>
        <fullName evidence="2">Uncharacterized protein</fullName>
    </submittedName>
</protein>